<evidence type="ECO:0000313" key="4">
    <source>
        <dbReference type="EMBL" id="BCZ45126.1"/>
    </source>
</evidence>
<name>A0ABM7T073_9CLOT</name>
<sequence>MIKMDFSTLSKKRRSIRNYIDKKVDRVLIYQCLAAALMAPSARNYQPWKFIVIDEEHILCKVKACTSDDDYHVNIFTRTAPIMIAVVNEGLNYIPINRGKIKGDDYTKSDIGGAIAMFCLKATELSLGTCIIGAFDAQGVKKILGIPEDRKLDLIITVGYPANEKIAAKVSKEKENTISYNKY</sequence>
<evidence type="ECO:0000259" key="3">
    <source>
        <dbReference type="Pfam" id="PF00881"/>
    </source>
</evidence>
<evidence type="ECO:0000313" key="5">
    <source>
        <dbReference type="Proteomes" id="UP000824633"/>
    </source>
</evidence>
<keyword evidence="5" id="KW-1185">Reference proteome</keyword>
<dbReference type="SUPFAM" id="SSF55469">
    <property type="entry name" value="FMN-dependent nitroreductase-like"/>
    <property type="match status" value="1"/>
</dbReference>
<keyword evidence="2" id="KW-0560">Oxidoreductase</keyword>
<organism evidence="4 5">
    <name type="scientific">Clostridium gelidum</name>
    <dbReference type="NCBI Taxonomy" id="704125"/>
    <lineage>
        <taxon>Bacteria</taxon>
        <taxon>Bacillati</taxon>
        <taxon>Bacillota</taxon>
        <taxon>Clostridia</taxon>
        <taxon>Eubacteriales</taxon>
        <taxon>Clostridiaceae</taxon>
        <taxon>Clostridium</taxon>
    </lineage>
</organism>
<dbReference type="Gene3D" id="3.40.109.10">
    <property type="entry name" value="NADH Oxidase"/>
    <property type="match status" value="1"/>
</dbReference>
<protein>
    <submittedName>
        <fullName evidence="4">NAD(P)H nitroreductase</fullName>
    </submittedName>
</protein>
<accession>A0ABM7T073</accession>
<dbReference type="InterPro" id="IPR000415">
    <property type="entry name" value="Nitroreductase-like"/>
</dbReference>
<feature type="domain" description="Nitroreductase" evidence="3">
    <location>
        <begin position="11"/>
        <end position="160"/>
    </location>
</feature>
<dbReference type="PANTHER" id="PTHR43673">
    <property type="entry name" value="NAD(P)H NITROREDUCTASE YDGI-RELATED"/>
    <property type="match status" value="1"/>
</dbReference>
<dbReference type="InterPro" id="IPR029479">
    <property type="entry name" value="Nitroreductase"/>
</dbReference>
<reference evidence="5" key="1">
    <citation type="submission" date="2021-07" db="EMBL/GenBank/DDBJ databases">
        <title>Complete genome sequencing of a Clostridium isolate.</title>
        <authorList>
            <person name="Ueki A."/>
            <person name="Tonouchi A."/>
        </authorList>
    </citation>
    <scope>NUCLEOTIDE SEQUENCE [LARGE SCALE GENOMIC DNA]</scope>
    <source>
        <strain evidence="5">C5S11</strain>
    </source>
</reference>
<proteinExistence type="inferred from homology"/>
<gene>
    <name evidence="4" type="ORF">psyc5s11_11930</name>
</gene>
<dbReference type="PANTHER" id="PTHR43673:SF10">
    <property type="entry name" value="NADH DEHYDROGENASE_NAD(P)H NITROREDUCTASE XCC3605-RELATED"/>
    <property type="match status" value="1"/>
</dbReference>
<dbReference type="Proteomes" id="UP000824633">
    <property type="component" value="Chromosome"/>
</dbReference>
<comment type="similarity">
    <text evidence="1">Belongs to the nitroreductase family.</text>
</comment>
<evidence type="ECO:0000256" key="2">
    <source>
        <dbReference type="ARBA" id="ARBA00023002"/>
    </source>
</evidence>
<evidence type="ECO:0000256" key="1">
    <source>
        <dbReference type="ARBA" id="ARBA00007118"/>
    </source>
</evidence>
<dbReference type="EMBL" id="AP024849">
    <property type="protein sequence ID" value="BCZ45126.1"/>
    <property type="molecule type" value="Genomic_DNA"/>
</dbReference>
<dbReference type="Pfam" id="PF00881">
    <property type="entry name" value="Nitroreductase"/>
    <property type="match status" value="1"/>
</dbReference>